<gene>
    <name evidence="1" type="ORF">NDU88_000718</name>
</gene>
<keyword evidence="2" id="KW-1185">Reference proteome</keyword>
<protein>
    <submittedName>
        <fullName evidence="1">Uncharacterized protein</fullName>
    </submittedName>
</protein>
<accession>A0AAV7KQP5</accession>
<comment type="caution">
    <text evidence="1">The sequence shown here is derived from an EMBL/GenBank/DDBJ whole genome shotgun (WGS) entry which is preliminary data.</text>
</comment>
<dbReference type="Proteomes" id="UP001066276">
    <property type="component" value="Chromosome 12"/>
</dbReference>
<evidence type="ECO:0000313" key="1">
    <source>
        <dbReference type="EMBL" id="KAJ1080519.1"/>
    </source>
</evidence>
<organism evidence="1 2">
    <name type="scientific">Pleurodeles waltl</name>
    <name type="common">Iberian ribbed newt</name>
    <dbReference type="NCBI Taxonomy" id="8319"/>
    <lineage>
        <taxon>Eukaryota</taxon>
        <taxon>Metazoa</taxon>
        <taxon>Chordata</taxon>
        <taxon>Craniata</taxon>
        <taxon>Vertebrata</taxon>
        <taxon>Euteleostomi</taxon>
        <taxon>Amphibia</taxon>
        <taxon>Batrachia</taxon>
        <taxon>Caudata</taxon>
        <taxon>Salamandroidea</taxon>
        <taxon>Salamandridae</taxon>
        <taxon>Pleurodelinae</taxon>
        <taxon>Pleurodeles</taxon>
    </lineage>
</organism>
<reference evidence="1" key="1">
    <citation type="journal article" date="2022" name="bioRxiv">
        <title>Sequencing and chromosome-scale assembly of the giantPleurodeles waltlgenome.</title>
        <authorList>
            <person name="Brown T."/>
            <person name="Elewa A."/>
            <person name="Iarovenko S."/>
            <person name="Subramanian E."/>
            <person name="Araus A.J."/>
            <person name="Petzold A."/>
            <person name="Susuki M."/>
            <person name="Suzuki K.-i.T."/>
            <person name="Hayashi T."/>
            <person name="Toyoda A."/>
            <person name="Oliveira C."/>
            <person name="Osipova E."/>
            <person name="Leigh N.D."/>
            <person name="Simon A."/>
            <person name="Yun M.H."/>
        </authorList>
    </citation>
    <scope>NUCLEOTIDE SEQUENCE</scope>
    <source>
        <strain evidence="1">20211129_DDA</strain>
        <tissue evidence="1">Liver</tissue>
    </source>
</reference>
<name>A0AAV7KQP5_PLEWA</name>
<dbReference type="AlphaFoldDB" id="A0AAV7KQP5"/>
<dbReference type="EMBL" id="JANPWB010000016">
    <property type="protein sequence ID" value="KAJ1080519.1"/>
    <property type="molecule type" value="Genomic_DNA"/>
</dbReference>
<evidence type="ECO:0000313" key="2">
    <source>
        <dbReference type="Proteomes" id="UP001066276"/>
    </source>
</evidence>
<sequence>MGRTAWAYNALEGGSVRTPVFAGCCGGVPAVAAEAVGGEGDLAAPSLGLDPVKRWTGQALAEIRAAMWLRPERRAPDWTAMRRP</sequence>
<proteinExistence type="predicted"/>